<dbReference type="EMBL" id="SOEO01000002">
    <property type="protein sequence ID" value="TDX84853.1"/>
    <property type="molecule type" value="Genomic_DNA"/>
</dbReference>
<dbReference type="Proteomes" id="UP000295313">
    <property type="component" value="Unassembled WGS sequence"/>
</dbReference>
<accession>A0A4R8I792</accession>
<proteinExistence type="predicted"/>
<protein>
    <submittedName>
        <fullName evidence="1">Uncharacterized protein</fullName>
    </submittedName>
</protein>
<name>A0A4R8I792_9FLAO</name>
<evidence type="ECO:0000313" key="2">
    <source>
        <dbReference type="Proteomes" id="UP000295313"/>
    </source>
</evidence>
<keyword evidence="2" id="KW-1185">Reference proteome</keyword>
<comment type="caution">
    <text evidence="1">The sequence shown here is derived from an EMBL/GenBank/DDBJ whole genome shotgun (WGS) entry which is preliminary data.</text>
</comment>
<organism evidence="1 2">
    <name type="scientific">Epilithonimonas xixisoli</name>
    <dbReference type="NCBI Taxonomy" id="1476462"/>
    <lineage>
        <taxon>Bacteria</taxon>
        <taxon>Pseudomonadati</taxon>
        <taxon>Bacteroidota</taxon>
        <taxon>Flavobacteriia</taxon>
        <taxon>Flavobacteriales</taxon>
        <taxon>Weeksellaceae</taxon>
        <taxon>Chryseobacterium group</taxon>
        <taxon>Epilithonimonas</taxon>
    </lineage>
</organism>
<reference evidence="1 2" key="1">
    <citation type="submission" date="2019-03" db="EMBL/GenBank/DDBJ databases">
        <title>Genomic Encyclopedia of Type Strains, Phase III (KMG-III): the genomes of soil and plant-associated and newly described type strains.</title>
        <authorList>
            <person name="Whitman W."/>
        </authorList>
    </citation>
    <scope>NUCLEOTIDE SEQUENCE [LARGE SCALE GENOMIC DNA]</scope>
    <source>
        <strain evidence="1 2">CGMCC 1.12802</strain>
    </source>
</reference>
<sequence length="68" mass="8028">MLKSVAPTELRIRDGFWLQTFRSYGAVLVRIDNKMHSNIEKEKPHWSETFVVDKIRMIFSKYSISKAP</sequence>
<evidence type="ECO:0000313" key="1">
    <source>
        <dbReference type="EMBL" id="TDX84853.1"/>
    </source>
</evidence>
<gene>
    <name evidence="1" type="ORF">B0I22_2491</name>
</gene>
<dbReference type="AlphaFoldDB" id="A0A4R8I792"/>